<evidence type="ECO:0000256" key="2">
    <source>
        <dbReference type="SAM" id="MobiDB-lite"/>
    </source>
</evidence>
<comment type="caution">
    <text evidence="4">The sequence shown here is derived from an EMBL/GenBank/DDBJ whole genome shotgun (WGS) entry which is preliminary data.</text>
</comment>
<accession>A0A2T4Z493</accession>
<dbReference type="RefSeq" id="WP_107728017.1">
    <property type="nucleotide sequence ID" value="NZ_PZZP01000002.1"/>
</dbReference>
<dbReference type="EMBL" id="PZZP01000002">
    <property type="protein sequence ID" value="PTM56707.1"/>
    <property type="molecule type" value="Genomic_DNA"/>
</dbReference>
<organism evidence="4 5">
    <name type="scientific">Desmospora activa DSM 45169</name>
    <dbReference type="NCBI Taxonomy" id="1121389"/>
    <lineage>
        <taxon>Bacteria</taxon>
        <taxon>Bacillati</taxon>
        <taxon>Bacillota</taxon>
        <taxon>Bacilli</taxon>
        <taxon>Bacillales</taxon>
        <taxon>Thermoactinomycetaceae</taxon>
        <taxon>Desmospora</taxon>
    </lineage>
</organism>
<dbReference type="Gene3D" id="3.40.630.190">
    <property type="entry name" value="LCP protein"/>
    <property type="match status" value="1"/>
</dbReference>
<dbReference type="InterPro" id="IPR004474">
    <property type="entry name" value="LytR_CpsA_psr"/>
</dbReference>
<protein>
    <submittedName>
        <fullName evidence="4">LytR family transcriptional attenuator</fullName>
    </submittedName>
</protein>
<dbReference type="PANTHER" id="PTHR33392:SF6">
    <property type="entry name" value="POLYISOPRENYL-TEICHOIC ACID--PEPTIDOGLYCAN TEICHOIC ACID TRANSFERASE TAGU"/>
    <property type="match status" value="1"/>
</dbReference>
<reference evidence="4 5" key="1">
    <citation type="submission" date="2018-04" db="EMBL/GenBank/DDBJ databases">
        <title>Genomic Encyclopedia of Archaeal and Bacterial Type Strains, Phase II (KMG-II): from individual species to whole genera.</title>
        <authorList>
            <person name="Goeker M."/>
        </authorList>
    </citation>
    <scope>NUCLEOTIDE SEQUENCE [LARGE SCALE GENOMIC DNA]</scope>
    <source>
        <strain evidence="4 5">DSM 45169</strain>
    </source>
</reference>
<evidence type="ECO:0000259" key="3">
    <source>
        <dbReference type="Pfam" id="PF03816"/>
    </source>
</evidence>
<feature type="domain" description="Cell envelope-related transcriptional attenuator" evidence="3">
    <location>
        <begin position="83"/>
        <end position="227"/>
    </location>
</feature>
<dbReference type="PANTHER" id="PTHR33392">
    <property type="entry name" value="POLYISOPRENYL-TEICHOIC ACID--PEPTIDOGLYCAN TEICHOIC ACID TRANSFERASE TAGU"/>
    <property type="match status" value="1"/>
</dbReference>
<evidence type="ECO:0000313" key="5">
    <source>
        <dbReference type="Proteomes" id="UP000241639"/>
    </source>
</evidence>
<dbReference type="NCBIfam" id="TIGR00350">
    <property type="entry name" value="lytR_cpsA_psr"/>
    <property type="match status" value="1"/>
</dbReference>
<evidence type="ECO:0000313" key="4">
    <source>
        <dbReference type="EMBL" id="PTM56707.1"/>
    </source>
</evidence>
<feature type="compositionally biased region" description="Basic and acidic residues" evidence="2">
    <location>
        <begin position="38"/>
        <end position="48"/>
    </location>
</feature>
<evidence type="ECO:0000256" key="1">
    <source>
        <dbReference type="ARBA" id="ARBA00006068"/>
    </source>
</evidence>
<gene>
    <name evidence="4" type="ORF">C8J48_3032</name>
</gene>
<dbReference type="AlphaFoldDB" id="A0A2T4Z493"/>
<proteinExistence type="inferred from homology"/>
<dbReference type="OrthoDB" id="27330at2"/>
<dbReference type="Proteomes" id="UP000241639">
    <property type="component" value="Unassembled WGS sequence"/>
</dbReference>
<feature type="region of interest" description="Disordered" evidence="2">
    <location>
        <begin position="26"/>
        <end position="55"/>
    </location>
</feature>
<dbReference type="InterPro" id="IPR050922">
    <property type="entry name" value="LytR/CpsA/Psr_CW_biosynth"/>
</dbReference>
<name>A0A2T4Z493_9BACL</name>
<keyword evidence="5" id="KW-1185">Reference proteome</keyword>
<comment type="similarity">
    <text evidence="1">Belongs to the LytR/CpsA/Psr (LCP) family.</text>
</comment>
<sequence>MYRWVSFFVAILALLTGGVLLSQGTRDDVHPPITPAQPEHRQTSDKETTSQNTRSQLILPTPVKKPVSVLLMGVDRRKNDKGRTDAIMLIILNPRNERLTLLNIPRDAKAQLHLGGGRQRWDKINHAYALGNGVKSTVQTVESFLNIPVHHYLKMDMAGFRRIVDQMGGVDVQVPKTFSYKGQHFHKGSMHLNGIQALAYIRDRTGGSDYDRHIRQQQVLRELWKQSTQASTMLKLRDIIPTVFHHVETDLSPWDIWRMVSTLRTLSPNQMQVLHMKGVDEWSNHYYLVIPQNEQKRIQNILRQELESN</sequence>
<dbReference type="Pfam" id="PF03816">
    <property type="entry name" value="LytR_cpsA_psr"/>
    <property type="match status" value="1"/>
</dbReference>